<evidence type="ECO:0000256" key="1">
    <source>
        <dbReference type="SAM" id="MobiDB-lite"/>
    </source>
</evidence>
<evidence type="ECO:0000313" key="2">
    <source>
        <dbReference type="EMBL" id="KAG0571863.1"/>
    </source>
</evidence>
<gene>
    <name evidence="2" type="ORF">KC19_VG049200</name>
</gene>
<keyword evidence="3" id="KW-1185">Reference proteome</keyword>
<feature type="region of interest" description="Disordered" evidence="1">
    <location>
        <begin position="76"/>
        <end position="123"/>
    </location>
</feature>
<comment type="caution">
    <text evidence="2">The sequence shown here is derived from an EMBL/GenBank/DDBJ whole genome shotgun (WGS) entry which is preliminary data.</text>
</comment>
<dbReference type="Proteomes" id="UP000822688">
    <property type="component" value="Chromosome V"/>
</dbReference>
<protein>
    <submittedName>
        <fullName evidence="2">Uncharacterized protein</fullName>
    </submittedName>
</protein>
<organism evidence="2 3">
    <name type="scientific">Ceratodon purpureus</name>
    <name type="common">Fire moss</name>
    <name type="synonym">Dicranum purpureum</name>
    <dbReference type="NCBI Taxonomy" id="3225"/>
    <lineage>
        <taxon>Eukaryota</taxon>
        <taxon>Viridiplantae</taxon>
        <taxon>Streptophyta</taxon>
        <taxon>Embryophyta</taxon>
        <taxon>Bryophyta</taxon>
        <taxon>Bryophytina</taxon>
        <taxon>Bryopsida</taxon>
        <taxon>Dicranidae</taxon>
        <taxon>Pseudoditrichales</taxon>
        <taxon>Ditrichaceae</taxon>
        <taxon>Ceratodon</taxon>
    </lineage>
</organism>
<evidence type="ECO:0000313" key="3">
    <source>
        <dbReference type="Proteomes" id="UP000822688"/>
    </source>
</evidence>
<dbReference type="AlphaFoldDB" id="A0A8T0HMD7"/>
<proteinExistence type="predicted"/>
<reference evidence="2" key="1">
    <citation type="submission" date="2020-06" db="EMBL/GenBank/DDBJ databases">
        <title>WGS assembly of Ceratodon purpureus strain R40.</title>
        <authorList>
            <person name="Carey S.B."/>
            <person name="Jenkins J."/>
            <person name="Shu S."/>
            <person name="Lovell J.T."/>
            <person name="Sreedasyam A."/>
            <person name="Maumus F."/>
            <person name="Tiley G.P."/>
            <person name="Fernandez-Pozo N."/>
            <person name="Barry K."/>
            <person name="Chen C."/>
            <person name="Wang M."/>
            <person name="Lipzen A."/>
            <person name="Daum C."/>
            <person name="Saski C.A."/>
            <person name="Payton A.C."/>
            <person name="Mcbreen J.C."/>
            <person name="Conrad R.E."/>
            <person name="Kollar L.M."/>
            <person name="Olsson S."/>
            <person name="Huttunen S."/>
            <person name="Landis J.B."/>
            <person name="Wickett N.J."/>
            <person name="Johnson M.G."/>
            <person name="Rensing S.A."/>
            <person name="Grimwood J."/>
            <person name="Schmutz J."/>
            <person name="Mcdaniel S.F."/>
        </authorList>
    </citation>
    <scope>NUCLEOTIDE SEQUENCE</scope>
    <source>
        <strain evidence="2">R40</strain>
    </source>
</reference>
<dbReference type="EMBL" id="CM026426">
    <property type="protein sequence ID" value="KAG0571863.1"/>
    <property type="molecule type" value="Genomic_DNA"/>
</dbReference>
<feature type="compositionally biased region" description="Polar residues" evidence="1">
    <location>
        <begin position="87"/>
        <end position="114"/>
    </location>
</feature>
<name>A0A8T0HMD7_CERPU</name>
<sequence>MGSSVANPGHHHIDYCEFDPWNSDISSQDSFSSGVTGLDFCRHGHDNDKLLEMAFPARMSCRPVLDGRTFHYSLPDQWRDQSRPSHRSSYQMPNVVTPPNANVQNTQGEQQFSTRFGGIPSHG</sequence>
<accession>A0A8T0HMD7</accession>